<dbReference type="EMBL" id="BOPF01000009">
    <property type="protein sequence ID" value="GIJ46168.1"/>
    <property type="molecule type" value="Genomic_DNA"/>
</dbReference>
<keyword evidence="3" id="KW-1185">Reference proteome</keyword>
<dbReference type="Pfam" id="PF16291">
    <property type="entry name" value="DUF4937"/>
    <property type="match status" value="1"/>
</dbReference>
<sequence>MLIKWVVVRVGDRAAFHRGQQGWVEARRCAGFIGQCGGWSRRFDGVAHIVGGWADEAGYRAFMAGAHDGIAAGQAGTYHGTEVRLFEHRLDVGAGLFAATGSAELLRLAHCRVPVHRRAEFVEARNAAMTAAPGMLGCAFAQDGATEFLVLSRWRTVTDHDRHAADCGDAIAHDLVDLEPSWTVP</sequence>
<name>A0A8J4DQW9_9ACTN</name>
<dbReference type="InterPro" id="IPR032555">
    <property type="entry name" value="DUF4937"/>
</dbReference>
<accession>A0A8J4DQW9</accession>
<proteinExistence type="predicted"/>
<dbReference type="AlphaFoldDB" id="A0A8J4DQW9"/>
<feature type="domain" description="DUF4937" evidence="1">
    <location>
        <begin position="2"/>
        <end position="86"/>
    </location>
</feature>
<reference evidence="2" key="1">
    <citation type="submission" date="2021-01" db="EMBL/GenBank/DDBJ databases">
        <title>Whole genome shotgun sequence of Virgisporangium aliadipatigenens NBRC 105644.</title>
        <authorList>
            <person name="Komaki H."/>
            <person name="Tamura T."/>
        </authorList>
    </citation>
    <scope>NUCLEOTIDE SEQUENCE</scope>
    <source>
        <strain evidence="2">NBRC 105644</strain>
    </source>
</reference>
<dbReference type="SUPFAM" id="SSF54909">
    <property type="entry name" value="Dimeric alpha+beta barrel"/>
    <property type="match status" value="1"/>
</dbReference>
<protein>
    <submittedName>
        <fullName evidence="2">DUF4937 domain-containing protein</fullName>
    </submittedName>
</protein>
<evidence type="ECO:0000259" key="1">
    <source>
        <dbReference type="Pfam" id="PF16291"/>
    </source>
</evidence>
<dbReference type="InterPro" id="IPR011008">
    <property type="entry name" value="Dimeric_a/b-barrel"/>
</dbReference>
<gene>
    <name evidence="2" type="ORF">Val02_30540</name>
</gene>
<comment type="caution">
    <text evidence="2">The sequence shown here is derived from an EMBL/GenBank/DDBJ whole genome shotgun (WGS) entry which is preliminary data.</text>
</comment>
<evidence type="ECO:0000313" key="3">
    <source>
        <dbReference type="Proteomes" id="UP000619260"/>
    </source>
</evidence>
<evidence type="ECO:0000313" key="2">
    <source>
        <dbReference type="EMBL" id="GIJ46168.1"/>
    </source>
</evidence>
<organism evidence="2 3">
    <name type="scientific">Virgisporangium aliadipatigenens</name>
    <dbReference type="NCBI Taxonomy" id="741659"/>
    <lineage>
        <taxon>Bacteria</taxon>
        <taxon>Bacillati</taxon>
        <taxon>Actinomycetota</taxon>
        <taxon>Actinomycetes</taxon>
        <taxon>Micromonosporales</taxon>
        <taxon>Micromonosporaceae</taxon>
        <taxon>Virgisporangium</taxon>
    </lineage>
</organism>
<dbReference type="RefSeq" id="WP_203899694.1">
    <property type="nucleotide sequence ID" value="NZ_BOPF01000009.1"/>
</dbReference>
<dbReference type="Proteomes" id="UP000619260">
    <property type="component" value="Unassembled WGS sequence"/>
</dbReference>